<keyword evidence="1" id="KW-0812">Transmembrane</keyword>
<name>A0A0K9YZ73_9BACL</name>
<dbReference type="AlphaFoldDB" id="A0A0K9YZ73"/>
<gene>
    <name evidence="2" type="ORF">ADS79_08520</name>
</gene>
<feature type="transmembrane region" description="Helical" evidence="1">
    <location>
        <begin position="12"/>
        <end position="35"/>
    </location>
</feature>
<evidence type="ECO:0000256" key="1">
    <source>
        <dbReference type="SAM" id="Phobius"/>
    </source>
</evidence>
<dbReference type="PATRIC" id="fig|54915.3.peg.7152"/>
<proteinExistence type="predicted"/>
<protein>
    <submittedName>
        <fullName evidence="2">Uncharacterized protein</fullName>
    </submittedName>
</protein>
<dbReference type="OrthoDB" id="2470598at2"/>
<sequence length="72" mass="8456">MSGKKQSEVARLFIRSLLRVLATSGIVAVIGYLMAPRRRSRFSLNWNRLPFSMRDVRRMLKTSRKMMRAVTR</sequence>
<dbReference type="EMBL" id="LGIQ01000005">
    <property type="protein sequence ID" value="KNB73956.1"/>
    <property type="molecule type" value="Genomic_DNA"/>
</dbReference>
<organism evidence="2 3">
    <name type="scientific">Brevibacillus reuszeri</name>
    <dbReference type="NCBI Taxonomy" id="54915"/>
    <lineage>
        <taxon>Bacteria</taxon>
        <taxon>Bacillati</taxon>
        <taxon>Bacillota</taxon>
        <taxon>Bacilli</taxon>
        <taxon>Bacillales</taxon>
        <taxon>Paenibacillaceae</taxon>
        <taxon>Brevibacillus</taxon>
    </lineage>
</organism>
<evidence type="ECO:0000313" key="3">
    <source>
        <dbReference type="Proteomes" id="UP000036834"/>
    </source>
</evidence>
<evidence type="ECO:0000313" key="2">
    <source>
        <dbReference type="EMBL" id="KNB73956.1"/>
    </source>
</evidence>
<keyword evidence="1" id="KW-0472">Membrane</keyword>
<dbReference type="Proteomes" id="UP000036834">
    <property type="component" value="Unassembled WGS sequence"/>
</dbReference>
<dbReference type="STRING" id="54915.ADS79_08520"/>
<comment type="caution">
    <text evidence="2">The sequence shown here is derived from an EMBL/GenBank/DDBJ whole genome shotgun (WGS) entry which is preliminary data.</text>
</comment>
<reference evidence="3" key="1">
    <citation type="submission" date="2015-07" db="EMBL/GenBank/DDBJ databases">
        <title>Genome sequencing project for genomic taxonomy and phylogenomics of Bacillus-like bacteria.</title>
        <authorList>
            <person name="Liu B."/>
            <person name="Wang J."/>
            <person name="Zhu Y."/>
            <person name="Liu G."/>
            <person name="Chen Q."/>
            <person name="Chen Z."/>
            <person name="Lan J."/>
            <person name="Che J."/>
            <person name="Ge C."/>
            <person name="Shi H."/>
            <person name="Pan Z."/>
            <person name="Liu X."/>
        </authorList>
    </citation>
    <scope>NUCLEOTIDE SEQUENCE [LARGE SCALE GENOMIC DNA]</scope>
    <source>
        <strain evidence="3">DSM 9887</strain>
    </source>
</reference>
<keyword evidence="1" id="KW-1133">Transmembrane helix</keyword>
<accession>A0A0K9YZ73</accession>